<protein>
    <submittedName>
        <fullName evidence="1">Uncharacterized protein</fullName>
    </submittedName>
</protein>
<proteinExistence type="predicted"/>
<gene>
    <name evidence="1" type="ORF">I4F81_007279</name>
</gene>
<organism evidence="1 2">
    <name type="scientific">Pyropia yezoensis</name>
    <name type="common">Susabi-nori</name>
    <name type="synonym">Porphyra yezoensis</name>
    <dbReference type="NCBI Taxonomy" id="2788"/>
    <lineage>
        <taxon>Eukaryota</taxon>
        <taxon>Rhodophyta</taxon>
        <taxon>Bangiophyceae</taxon>
        <taxon>Bangiales</taxon>
        <taxon>Bangiaceae</taxon>
        <taxon>Pyropia</taxon>
    </lineage>
</organism>
<name>A0ACC3C3G4_PYRYE</name>
<evidence type="ECO:0000313" key="1">
    <source>
        <dbReference type="EMBL" id="KAK1864735.1"/>
    </source>
</evidence>
<dbReference type="Proteomes" id="UP000798662">
    <property type="component" value="Chromosome 2"/>
</dbReference>
<evidence type="ECO:0000313" key="2">
    <source>
        <dbReference type="Proteomes" id="UP000798662"/>
    </source>
</evidence>
<sequence length="127" mass="13237">MLRAPPERQSHPALPSILTRTYAAASPQAAAGERAAKCRNRAVTVTLHAATQHSRTAHIGTVTTNSRRFCADPPYGCNEATAPTCAAARHRHTKKRGGMHVPSGSRRPPPDPTPSTTGRGGQVGGGG</sequence>
<dbReference type="EMBL" id="CM020619">
    <property type="protein sequence ID" value="KAK1864735.1"/>
    <property type="molecule type" value="Genomic_DNA"/>
</dbReference>
<comment type="caution">
    <text evidence="1">The sequence shown here is derived from an EMBL/GenBank/DDBJ whole genome shotgun (WGS) entry which is preliminary data.</text>
</comment>
<accession>A0ACC3C3G4</accession>
<keyword evidence="2" id="KW-1185">Reference proteome</keyword>
<reference evidence="1" key="1">
    <citation type="submission" date="2019-11" db="EMBL/GenBank/DDBJ databases">
        <title>Nori genome reveals adaptations in red seaweeds to the harsh intertidal environment.</title>
        <authorList>
            <person name="Wang D."/>
            <person name="Mao Y."/>
        </authorList>
    </citation>
    <scope>NUCLEOTIDE SEQUENCE</scope>
    <source>
        <tissue evidence="1">Gametophyte</tissue>
    </source>
</reference>